<keyword evidence="3" id="KW-0378">Hydrolase</keyword>
<keyword evidence="1" id="KW-0472">Membrane</keyword>
<feature type="transmembrane region" description="Helical" evidence="1">
    <location>
        <begin position="202"/>
        <end position="222"/>
    </location>
</feature>
<feature type="domain" description="CAAX prenyl protease 2/Lysostaphin resistance protein A-like" evidence="2">
    <location>
        <begin position="175"/>
        <end position="274"/>
    </location>
</feature>
<dbReference type="EMBL" id="CP038799">
    <property type="protein sequence ID" value="QIV82149.1"/>
    <property type="molecule type" value="Genomic_DNA"/>
</dbReference>
<reference evidence="3 4" key="1">
    <citation type="submission" date="2019-04" db="EMBL/GenBank/DDBJ databases">
        <title>Draft, Whole-Genome Sequence of the Anthracene-degrading Mycobacterium frederiksbergense LB501T, Isolated from a Polycyclic Aromatic Hydrocarbon (PAH)-Contaminated Soil.</title>
        <authorList>
            <person name="Augelletti F."/>
        </authorList>
    </citation>
    <scope>NUCLEOTIDE SEQUENCE [LARGE SCALE GENOMIC DNA]</scope>
    <source>
        <strain evidence="3 4">LB 501T</strain>
    </source>
</reference>
<feature type="transmembrane region" description="Helical" evidence="1">
    <location>
        <begin position="81"/>
        <end position="99"/>
    </location>
</feature>
<dbReference type="PROSITE" id="PS51257">
    <property type="entry name" value="PROKAR_LIPOPROTEIN"/>
    <property type="match status" value="1"/>
</dbReference>
<evidence type="ECO:0000256" key="1">
    <source>
        <dbReference type="SAM" id="Phobius"/>
    </source>
</evidence>
<dbReference type="RefSeq" id="WP_168142676.1">
    <property type="nucleotide sequence ID" value="NZ_CP038799.1"/>
</dbReference>
<feature type="transmembrane region" description="Helical" evidence="1">
    <location>
        <begin position="143"/>
        <end position="161"/>
    </location>
</feature>
<dbReference type="GO" id="GO:0080120">
    <property type="term" value="P:CAAX-box protein maturation"/>
    <property type="evidence" value="ECO:0007669"/>
    <property type="project" value="UniProtKB-ARBA"/>
</dbReference>
<dbReference type="InterPro" id="IPR003675">
    <property type="entry name" value="Rce1/LyrA-like_dom"/>
</dbReference>
<name>A0A6H0S6T3_9MYCO</name>
<dbReference type="GO" id="GO:0006508">
    <property type="term" value="P:proteolysis"/>
    <property type="evidence" value="ECO:0007669"/>
    <property type="project" value="UniProtKB-KW"/>
</dbReference>
<protein>
    <submittedName>
        <fullName evidence="3">CPBP family intramembrane metalloprotease</fullName>
    </submittedName>
</protein>
<dbReference type="Proteomes" id="UP000501849">
    <property type="component" value="Chromosome"/>
</dbReference>
<dbReference type="GO" id="GO:0004175">
    <property type="term" value="F:endopeptidase activity"/>
    <property type="evidence" value="ECO:0007669"/>
    <property type="project" value="UniProtKB-ARBA"/>
</dbReference>
<keyword evidence="4" id="KW-1185">Reference proteome</keyword>
<accession>A0A6H0S6T3</accession>
<evidence type="ECO:0000313" key="4">
    <source>
        <dbReference type="Proteomes" id="UP000501849"/>
    </source>
</evidence>
<gene>
    <name evidence="3" type="ORF">EXE63_15650</name>
</gene>
<keyword evidence="3" id="KW-0482">Metalloprotease</keyword>
<dbReference type="AlphaFoldDB" id="A0A6H0S6T3"/>
<keyword evidence="3" id="KW-0645">Protease</keyword>
<feature type="transmembrane region" description="Helical" evidence="1">
    <location>
        <begin position="111"/>
        <end position="131"/>
    </location>
</feature>
<feature type="transmembrane region" description="Helical" evidence="1">
    <location>
        <begin position="173"/>
        <end position="190"/>
    </location>
</feature>
<feature type="transmembrane region" description="Helical" evidence="1">
    <location>
        <begin position="234"/>
        <end position="254"/>
    </location>
</feature>
<feature type="transmembrane region" description="Helical" evidence="1">
    <location>
        <begin position="52"/>
        <end position="69"/>
    </location>
</feature>
<keyword evidence="1" id="KW-0812">Transmembrane</keyword>
<dbReference type="KEGG" id="mfre:EXE63_15650"/>
<organism evidence="3 4">
    <name type="scientific">Mycolicibacterium frederiksbergense</name>
    <dbReference type="NCBI Taxonomy" id="117567"/>
    <lineage>
        <taxon>Bacteria</taxon>
        <taxon>Bacillati</taxon>
        <taxon>Actinomycetota</taxon>
        <taxon>Actinomycetes</taxon>
        <taxon>Mycobacteriales</taxon>
        <taxon>Mycobacteriaceae</taxon>
        <taxon>Mycolicibacterium</taxon>
    </lineage>
</organism>
<dbReference type="GO" id="GO:0008237">
    <property type="term" value="F:metallopeptidase activity"/>
    <property type="evidence" value="ECO:0007669"/>
    <property type="project" value="UniProtKB-KW"/>
</dbReference>
<proteinExistence type="predicted"/>
<sequence>MFRGDRALNGAIVMAAGTAIYGCALLIVAFVGDGRLRFTADNAGTVPMWHPWIPAVVGIALVLLTRHPPAPLPCRATGTRVRVEAVALLSLALCFTVLLEVLGPDEPRYTVLKLALLLCGPATVFAMSRRWPQPHTVQEHRAGWLPLIPVIGWSACHLMLSATRPAGESGMDLPTLLVVLVIGFLLNAVIEELFYRRWLQSRWAALLGGVWPAIVLSSIAWASWHIAIQGSGNLLADLANVIANQGVTGLFLGLLWQRHQVLWPLLVVHGLMNVNPFMIF</sequence>
<keyword evidence="1" id="KW-1133">Transmembrane helix</keyword>
<evidence type="ECO:0000313" key="3">
    <source>
        <dbReference type="EMBL" id="QIV82149.1"/>
    </source>
</evidence>
<dbReference type="Pfam" id="PF02517">
    <property type="entry name" value="Rce1-like"/>
    <property type="match status" value="1"/>
</dbReference>
<evidence type="ECO:0000259" key="2">
    <source>
        <dbReference type="Pfam" id="PF02517"/>
    </source>
</evidence>
<feature type="transmembrane region" description="Helical" evidence="1">
    <location>
        <begin position="12"/>
        <end position="32"/>
    </location>
</feature>
<feature type="transmembrane region" description="Helical" evidence="1">
    <location>
        <begin position="261"/>
        <end position="279"/>
    </location>
</feature>